<dbReference type="InterPro" id="IPR053773">
    <property type="entry name" value="Vpar_1526-like"/>
</dbReference>
<name>A0A1B9NW53_ALILO</name>
<gene>
    <name evidence="1" type="ORF">A6E04_16735</name>
</gene>
<evidence type="ECO:0000313" key="2">
    <source>
        <dbReference type="Proteomes" id="UP000093523"/>
    </source>
</evidence>
<dbReference type="AlphaFoldDB" id="A0A1B9NW53"/>
<protein>
    <submittedName>
        <fullName evidence="1">Uncharacterized protein</fullName>
    </submittedName>
</protein>
<dbReference type="OrthoDB" id="6401450at2"/>
<reference evidence="1 2" key="1">
    <citation type="submission" date="2016-06" db="EMBL/GenBank/DDBJ databases">
        <authorList>
            <person name="Kjaerup R.B."/>
            <person name="Dalgaard T.S."/>
            <person name="Juul-Madsen H.R."/>
        </authorList>
    </citation>
    <scope>NUCLEOTIDE SEQUENCE [LARGE SCALE GENOMIC DNA]</scope>
    <source>
        <strain evidence="1 2">1S159</strain>
    </source>
</reference>
<dbReference type="Proteomes" id="UP000093523">
    <property type="component" value="Unassembled WGS sequence"/>
</dbReference>
<dbReference type="NCBIfam" id="NF045477">
    <property type="entry name" value="LPO_1073_dom"/>
    <property type="match status" value="1"/>
</dbReference>
<comment type="caution">
    <text evidence="1">The sequence shown here is derived from an EMBL/GenBank/DDBJ whole genome shotgun (WGS) entry which is preliminary data.</text>
</comment>
<sequence>MFGDKQKQKQNVEAEGTAIQAGGDVTLTQNNGMNFTEVKELCLLFLRDNFPALRDEAIKAAEDNVRSFSEKLEAKIVEKSQNIVLEKFKDPDVQAAINDAVQASARKGEKANVEILTNLIAERVSKNSNDFLNIVLSEAVLVAPKLTKQQISYLSLVHFATSCSLSGMKHIAGVEPMSVNVFSAILSGFGISESQKKHLQYAGTCSIFNMSKIDIYAGWMNTLYKYLGYTDINKFKSDIKSYCPFTERLLNEFERDSSGGEVSLTSVGQAIAIANLATMAKGMNYSIWIK</sequence>
<dbReference type="EMBL" id="MAJU01000017">
    <property type="protein sequence ID" value="OCH19278.1"/>
    <property type="molecule type" value="Genomic_DNA"/>
</dbReference>
<dbReference type="STRING" id="688.A6E04_16735"/>
<dbReference type="RefSeq" id="WP_065611778.1">
    <property type="nucleotide sequence ID" value="NZ_CAWMPN010000017.1"/>
</dbReference>
<proteinExistence type="predicted"/>
<accession>A0A1B9NW53</accession>
<organism evidence="1 2">
    <name type="scientific">Aliivibrio logei</name>
    <name type="common">Vibrio logei</name>
    <dbReference type="NCBI Taxonomy" id="688"/>
    <lineage>
        <taxon>Bacteria</taxon>
        <taxon>Pseudomonadati</taxon>
        <taxon>Pseudomonadota</taxon>
        <taxon>Gammaproteobacteria</taxon>
        <taxon>Vibrionales</taxon>
        <taxon>Vibrionaceae</taxon>
        <taxon>Aliivibrio</taxon>
    </lineage>
</organism>
<evidence type="ECO:0000313" key="1">
    <source>
        <dbReference type="EMBL" id="OCH19278.1"/>
    </source>
</evidence>